<sequence length="81" mass="9180">MTGEQPCRVSLSDADGRLLALIRQDFPEVPAWYGKRTGTWWAMVPIGPRWRLVEAVDLAELRGAILNPAGWPWPRNWVALP</sequence>
<proteinExistence type="predicted"/>
<dbReference type="Proteomes" id="UP001500266">
    <property type="component" value="Unassembled WGS sequence"/>
</dbReference>
<evidence type="ECO:0000313" key="2">
    <source>
        <dbReference type="Proteomes" id="UP001500266"/>
    </source>
</evidence>
<reference evidence="2" key="1">
    <citation type="journal article" date="2019" name="Int. J. Syst. Evol. Microbiol.">
        <title>The Global Catalogue of Microorganisms (GCM) 10K type strain sequencing project: providing services to taxonomists for standard genome sequencing and annotation.</title>
        <authorList>
            <consortium name="The Broad Institute Genomics Platform"/>
            <consortium name="The Broad Institute Genome Sequencing Center for Infectious Disease"/>
            <person name="Wu L."/>
            <person name="Ma J."/>
        </authorList>
    </citation>
    <scope>NUCLEOTIDE SEQUENCE [LARGE SCALE GENOMIC DNA]</scope>
    <source>
        <strain evidence="2">JCM 17316</strain>
    </source>
</reference>
<organism evidence="1 2">
    <name type="scientific">Actinomadura keratinilytica</name>
    <dbReference type="NCBI Taxonomy" id="547461"/>
    <lineage>
        <taxon>Bacteria</taxon>
        <taxon>Bacillati</taxon>
        <taxon>Actinomycetota</taxon>
        <taxon>Actinomycetes</taxon>
        <taxon>Streptosporangiales</taxon>
        <taxon>Thermomonosporaceae</taxon>
        <taxon>Actinomadura</taxon>
    </lineage>
</organism>
<name>A0ABP7Y4Y7_9ACTN</name>
<gene>
    <name evidence="1" type="ORF">GCM10022416_08910</name>
</gene>
<comment type="caution">
    <text evidence="1">The sequence shown here is derived from an EMBL/GenBank/DDBJ whole genome shotgun (WGS) entry which is preliminary data.</text>
</comment>
<protein>
    <submittedName>
        <fullName evidence="1">Uncharacterized protein</fullName>
    </submittedName>
</protein>
<keyword evidence="2" id="KW-1185">Reference proteome</keyword>
<accession>A0ABP7Y4Y7</accession>
<dbReference type="EMBL" id="BAABDO010000007">
    <property type="protein sequence ID" value="GAA4130770.1"/>
    <property type="molecule type" value="Genomic_DNA"/>
</dbReference>
<evidence type="ECO:0000313" key="1">
    <source>
        <dbReference type="EMBL" id="GAA4130770.1"/>
    </source>
</evidence>